<keyword evidence="3 4" id="KW-0413">Isomerase</keyword>
<comment type="caution">
    <text evidence="8">The sequence shown here is derived from an EMBL/GenBank/DDBJ whole genome shotgun (WGS) entry which is preliminary data.</text>
</comment>
<dbReference type="GO" id="GO:0005829">
    <property type="term" value="C:cytosol"/>
    <property type="evidence" value="ECO:0007669"/>
    <property type="project" value="TreeGrafter"/>
</dbReference>
<dbReference type="InterPro" id="IPR001608">
    <property type="entry name" value="Ala_racemase_N"/>
</dbReference>
<evidence type="ECO:0000256" key="4">
    <source>
        <dbReference type="HAMAP-Rule" id="MF_01201"/>
    </source>
</evidence>
<feature type="active site" description="Proton acceptor; specific for D-alanine" evidence="4">
    <location>
        <position position="514"/>
    </location>
</feature>
<name>A0A9D9H2M4_9BACT</name>
<dbReference type="EMBL" id="JADIMZ010000069">
    <property type="protein sequence ID" value="MBO8432563.1"/>
    <property type="molecule type" value="Genomic_DNA"/>
</dbReference>
<proteinExistence type="inferred from homology"/>
<dbReference type="PANTHER" id="PTHR30511:SF0">
    <property type="entry name" value="ALANINE RACEMASE, CATABOLIC-RELATED"/>
    <property type="match status" value="1"/>
</dbReference>
<evidence type="ECO:0000313" key="8">
    <source>
        <dbReference type="EMBL" id="MBO8432563.1"/>
    </source>
</evidence>
<dbReference type="HAMAP" id="MF_01201">
    <property type="entry name" value="Ala_racemase"/>
    <property type="match status" value="1"/>
</dbReference>
<dbReference type="InterPro" id="IPR011079">
    <property type="entry name" value="Ala_racemase_C"/>
</dbReference>
<dbReference type="Pfam" id="PF00842">
    <property type="entry name" value="Ala_racemase_C"/>
    <property type="match status" value="1"/>
</dbReference>
<evidence type="ECO:0000313" key="9">
    <source>
        <dbReference type="Proteomes" id="UP000823612"/>
    </source>
</evidence>
<dbReference type="GO" id="GO:0008784">
    <property type="term" value="F:alanine racemase activity"/>
    <property type="evidence" value="ECO:0007669"/>
    <property type="project" value="UniProtKB-UniRule"/>
</dbReference>
<dbReference type="EC" id="5.1.1.1" evidence="4"/>
<dbReference type="SUPFAM" id="SSF53244">
    <property type="entry name" value="MurD-like peptide ligases, peptide-binding domain"/>
    <property type="match status" value="1"/>
</dbReference>
<feature type="binding site" evidence="4 6">
    <location>
        <position position="798"/>
    </location>
    <ligand>
        <name>substrate</name>
    </ligand>
</feature>
<dbReference type="GO" id="GO:0016881">
    <property type="term" value="F:acid-amino acid ligase activity"/>
    <property type="evidence" value="ECO:0007669"/>
    <property type="project" value="InterPro"/>
</dbReference>
<dbReference type="Pfam" id="PF01168">
    <property type="entry name" value="Ala_racemase_N"/>
    <property type="match status" value="1"/>
</dbReference>
<feature type="binding site" evidence="4 6">
    <location>
        <position position="622"/>
    </location>
    <ligand>
        <name>substrate</name>
    </ligand>
</feature>
<evidence type="ECO:0000256" key="6">
    <source>
        <dbReference type="PIRSR" id="PIRSR600821-52"/>
    </source>
</evidence>
<comment type="cofactor">
    <cofactor evidence="1 4 5">
        <name>pyridoxal 5'-phosphate</name>
        <dbReference type="ChEBI" id="CHEBI:597326"/>
    </cofactor>
</comment>
<evidence type="ECO:0000259" key="7">
    <source>
        <dbReference type="SMART" id="SM01005"/>
    </source>
</evidence>
<keyword evidence="8" id="KW-0436">Ligase</keyword>
<dbReference type="InterPro" id="IPR013221">
    <property type="entry name" value="Mur_ligase_cen"/>
</dbReference>
<dbReference type="SUPFAM" id="SSF53623">
    <property type="entry name" value="MurD-like peptide ligases, catalytic domain"/>
    <property type="match status" value="1"/>
</dbReference>
<dbReference type="Gene3D" id="2.40.37.10">
    <property type="entry name" value="Lyase, Ornithine Decarboxylase, Chain A, domain 1"/>
    <property type="match status" value="1"/>
</dbReference>
<dbReference type="AlphaFoldDB" id="A0A9D9H2M4"/>
<dbReference type="NCBIfam" id="TIGR00492">
    <property type="entry name" value="alr"/>
    <property type="match status" value="1"/>
</dbReference>
<keyword evidence="2 4" id="KW-0663">Pyridoxal phosphate</keyword>
<dbReference type="InterPro" id="IPR035911">
    <property type="entry name" value="MurE/MurF_N"/>
</dbReference>
<dbReference type="InterPro" id="IPR009006">
    <property type="entry name" value="Ala_racemase/Decarboxylase_C"/>
</dbReference>
<gene>
    <name evidence="8" type="ORF">IAB08_04650</name>
</gene>
<dbReference type="Gene3D" id="3.20.20.10">
    <property type="entry name" value="Alanine racemase"/>
    <property type="match status" value="1"/>
</dbReference>
<dbReference type="GO" id="GO:0005524">
    <property type="term" value="F:ATP binding"/>
    <property type="evidence" value="ECO:0007669"/>
    <property type="project" value="InterPro"/>
</dbReference>
<evidence type="ECO:0000256" key="1">
    <source>
        <dbReference type="ARBA" id="ARBA00001933"/>
    </source>
</evidence>
<organism evidence="8 9">
    <name type="scientific">Candidatus Pullibacteroides excrementavium</name>
    <dbReference type="NCBI Taxonomy" id="2840905"/>
    <lineage>
        <taxon>Bacteria</taxon>
        <taxon>Pseudomonadati</taxon>
        <taxon>Bacteroidota</taxon>
        <taxon>Bacteroidia</taxon>
        <taxon>Bacteroidales</taxon>
        <taxon>Candidatus Pullibacteroides</taxon>
    </lineage>
</organism>
<dbReference type="InterPro" id="IPR036565">
    <property type="entry name" value="Mur-like_cat_sf"/>
</dbReference>
<dbReference type="Proteomes" id="UP000823612">
    <property type="component" value="Unassembled WGS sequence"/>
</dbReference>
<dbReference type="Pfam" id="PF08245">
    <property type="entry name" value="Mur_ligase_M"/>
    <property type="match status" value="1"/>
</dbReference>
<dbReference type="CDD" id="cd00430">
    <property type="entry name" value="PLPDE_III_AR"/>
    <property type="match status" value="1"/>
</dbReference>
<dbReference type="InterPro" id="IPR036615">
    <property type="entry name" value="Mur_ligase_C_dom_sf"/>
</dbReference>
<feature type="active site" description="Proton acceptor; specific for L-alanine" evidence="4">
    <location>
        <position position="749"/>
    </location>
</feature>
<accession>A0A9D9H2M4</accession>
<dbReference type="SUPFAM" id="SSF63418">
    <property type="entry name" value="MurE/MurF N-terminal domain"/>
    <property type="match status" value="1"/>
</dbReference>
<dbReference type="NCBIfam" id="NF008897">
    <property type="entry name" value="PRK11930.1"/>
    <property type="match status" value="1"/>
</dbReference>
<dbReference type="GO" id="GO:0030170">
    <property type="term" value="F:pyridoxal phosphate binding"/>
    <property type="evidence" value="ECO:0007669"/>
    <property type="project" value="UniProtKB-UniRule"/>
</dbReference>
<dbReference type="InterPro" id="IPR000821">
    <property type="entry name" value="Ala_racemase"/>
</dbReference>
<dbReference type="GO" id="GO:0030632">
    <property type="term" value="P:D-alanine biosynthetic process"/>
    <property type="evidence" value="ECO:0007669"/>
    <property type="project" value="UniProtKB-UniRule"/>
</dbReference>
<dbReference type="Gene3D" id="3.40.1190.10">
    <property type="entry name" value="Mur-like, catalytic domain"/>
    <property type="match status" value="1"/>
</dbReference>
<feature type="modified residue" description="N6-(pyridoxal phosphate)lysine" evidence="4 5">
    <location>
        <position position="514"/>
    </location>
</feature>
<comment type="catalytic activity">
    <reaction evidence="4">
        <text>L-alanine = D-alanine</text>
        <dbReference type="Rhea" id="RHEA:20249"/>
        <dbReference type="ChEBI" id="CHEBI:57416"/>
        <dbReference type="ChEBI" id="CHEBI:57972"/>
        <dbReference type="EC" id="5.1.1.1"/>
    </reaction>
</comment>
<comment type="function">
    <text evidence="4">Catalyzes the interconversion of L-alanine and D-alanine. May also act on other amino acids.</text>
</comment>
<dbReference type="Gene3D" id="3.90.190.20">
    <property type="entry name" value="Mur ligase, C-terminal domain"/>
    <property type="match status" value="1"/>
</dbReference>
<sequence length="854" mass="95609">MQIASFTLSSIVEATHGRCFHAGGRIMAGNPAMDMRIDQIITDSRSFETVRSALFVALRSRKNDGHRYVRKMYVEGVRYFLISCFLPEFETMPDAFFIEVEDTMIALQEWAAWHRSRFSVPVVGITGSNGKTIVKEWLSFLLGFDKHIVRSPKSFNSQIGVPLSVLQMDTADDMGIFEAGISEPGEMASLRAVMQPTIGILTNIGTAHDAGFENRRQKTCEKLKLFGLSQKLIFCADYQDIIGALADGGLPKSVRLLSWSAVTSDKQSVSAGPADMQILENRVCSGGRMLKALFRAREHSLRIPFSDQASFENAVHCWLFMLDAGFPDAVIEDRFRQLPSLKMRMEMKEGVGHSWVLNDAYSSDFTSFCLAVDFLCNHAQGKPCCVIMSDILQSGRPEAELYGEVADVLRQKGIRELVAVGSAVMRQQSCFAEFEARFYPDTDRLLQDFRCEDYAGKAILLKGARVFAFEKIDALLQRRVHETVMEVNLSALVHNLNYFRGLLKPETKLMVMGKAFSYGSGSHEIADVLEFNHVDYVTVAYVDEAVALRNNGIRLPIMCMNAEVEGLETAVRYQVEPAIYNFRMLETLENYLSGENRPSGLASDSGQDVVKVHIGLDTGMHRMGFEEKDLDSLLPRLASNPRIKVQSVYTHLATADMPEMDAYTRKQLALYTQMSHRFKTLFPDILRHCLNTAGIFYYPDYQFEMVRLGIGLYGVGTDAVMQKHLETVSTLKTVISQIRIIPAGDAVGYGRRFVARRETRVGVIGIGYADGLNRHLGNGRYHVLVNGCKVPIIGSICMDMCMIDLTDVPAQEGDEVEIFGKQHPIDVMASCLDTIPYEILTSVSLRVKRVYIND</sequence>
<reference evidence="8" key="2">
    <citation type="journal article" date="2021" name="PeerJ">
        <title>Extensive microbial diversity within the chicken gut microbiome revealed by metagenomics and culture.</title>
        <authorList>
            <person name="Gilroy R."/>
            <person name="Ravi A."/>
            <person name="Getino M."/>
            <person name="Pursley I."/>
            <person name="Horton D.L."/>
            <person name="Alikhan N.F."/>
            <person name="Baker D."/>
            <person name="Gharbi K."/>
            <person name="Hall N."/>
            <person name="Watson M."/>
            <person name="Adriaenssens E.M."/>
            <person name="Foster-Nyarko E."/>
            <person name="Jarju S."/>
            <person name="Secka A."/>
            <person name="Antonio M."/>
            <person name="Oren A."/>
            <person name="Chaudhuri R.R."/>
            <person name="La Ragione R."/>
            <person name="Hildebrand F."/>
            <person name="Pallen M.J."/>
        </authorList>
    </citation>
    <scope>NUCLEOTIDE SEQUENCE</scope>
    <source>
        <strain evidence="8">2889</strain>
    </source>
</reference>
<dbReference type="InterPro" id="IPR029066">
    <property type="entry name" value="PLP-binding_barrel"/>
</dbReference>
<dbReference type="SUPFAM" id="SSF50621">
    <property type="entry name" value="Alanine racemase C-terminal domain-like"/>
    <property type="match status" value="1"/>
</dbReference>
<evidence type="ECO:0000256" key="3">
    <source>
        <dbReference type="ARBA" id="ARBA00023235"/>
    </source>
</evidence>
<evidence type="ECO:0000256" key="5">
    <source>
        <dbReference type="PIRSR" id="PIRSR600821-50"/>
    </source>
</evidence>
<protein>
    <recommendedName>
        <fullName evidence="4">Alanine racemase</fullName>
        <ecNumber evidence="4">5.1.1.1</ecNumber>
    </recommendedName>
</protein>
<dbReference type="SUPFAM" id="SSF51419">
    <property type="entry name" value="PLP-binding barrel"/>
    <property type="match status" value="1"/>
</dbReference>
<reference evidence="8" key="1">
    <citation type="submission" date="2020-10" db="EMBL/GenBank/DDBJ databases">
        <authorList>
            <person name="Gilroy R."/>
        </authorList>
    </citation>
    <scope>NUCLEOTIDE SEQUENCE</scope>
    <source>
        <strain evidence="8">2889</strain>
    </source>
</reference>
<evidence type="ECO:0000256" key="2">
    <source>
        <dbReference type="ARBA" id="ARBA00022898"/>
    </source>
</evidence>
<feature type="domain" description="Alanine racemase C-terminal" evidence="7">
    <location>
        <begin position="728"/>
        <end position="852"/>
    </location>
</feature>
<dbReference type="PRINTS" id="PR00992">
    <property type="entry name" value="ALARACEMASE"/>
</dbReference>
<comment type="similarity">
    <text evidence="4">Belongs to the alanine racemase family.</text>
</comment>
<dbReference type="PANTHER" id="PTHR30511">
    <property type="entry name" value="ALANINE RACEMASE"/>
    <property type="match status" value="1"/>
</dbReference>
<dbReference type="SMART" id="SM01005">
    <property type="entry name" value="Ala_racemase_C"/>
    <property type="match status" value="1"/>
</dbReference>
<dbReference type="Gene3D" id="3.40.1390.10">
    <property type="entry name" value="MurE/MurF, N-terminal domain"/>
    <property type="match status" value="1"/>
</dbReference>
<comment type="pathway">
    <text evidence="4">Amino-acid biosynthesis; D-alanine biosynthesis; D-alanine from L-alanine: step 1/1.</text>
</comment>